<evidence type="ECO:0000256" key="1">
    <source>
        <dbReference type="SAM" id="MobiDB-lite"/>
    </source>
</evidence>
<protein>
    <submittedName>
        <fullName evidence="2 3">Uncharacterized protein</fullName>
    </submittedName>
</protein>
<dbReference type="EnsemblProtists" id="EKX47502">
    <property type="protein sequence ID" value="EKX47502"/>
    <property type="gene ID" value="GUITHDRAFT_106490"/>
</dbReference>
<evidence type="ECO:0000313" key="3">
    <source>
        <dbReference type="EnsemblProtists" id="EKX47502"/>
    </source>
</evidence>
<proteinExistence type="predicted"/>
<dbReference type="PaxDb" id="55529-EKX47502"/>
<dbReference type="Proteomes" id="UP000011087">
    <property type="component" value="Unassembled WGS sequence"/>
</dbReference>
<name>L1JGP6_GUITC</name>
<sequence length="157" mass="17161">MAVVHLPVTANRHTLQHNLTIDGLRCAFRPYSLKGLRSCIRPEVRGTGERDVPAVEFEDGEVEGVVDPLIAMLNSMVMPDGETNIVPDGSHCRWRCGRACRRCSGGAPDINLAFDELVTEERAQRPPLPQRLDRLDPSDLAATAQPSGTPLVEAPAR</sequence>
<dbReference type="HOGENOM" id="CLU_1681265_0_0_1"/>
<dbReference type="AlphaFoldDB" id="L1JGP6"/>
<feature type="region of interest" description="Disordered" evidence="1">
    <location>
        <begin position="121"/>
        <end position="157"/>
    </location>
</feature>
<dbReference type="RefSeq" id="XP_005834482.1">
    <property type="nucleotide sequence ID" value="XM_005834425.1"/>
</dbReference>
<evidence type="ECO:0000313" key="2">
    <source>
        <dbReference type="EMBL" id="EKX47502.1"/>
    </source>
</evidence>
<accession>L1JGP6</accession>
<organism evidence="2">
    <name type="scientific">Guillardia theta (strain CCMP2712)</name>
    <name type="common">Cryptophyte</name>
    <dbReference type="NCBI Taxonomy" id="905079"/>
    <lineage>
        <taxon>Eukaryota</taxon>
        <taxon>Cryptophyceae</taxon>
        <taxon>Pyrenomonadales</taxon>
        <taxon>Geminigeraceae</taxon>
        <taxon>Guillardia</taxon>
    </lineage>
</organism>
<gene>
    <name evidence="2" type="ORF">GUITHDRAFT_106490</name>
</gene>
<dbReference type="KEGG" id="gtt:GUITHDRAFT_106490"/>
<reference evidence="4" key="2">
    <citation type="submission" date="2012-11" db="EMBL/GenBank/DDBJ databases">
        <authorList>
            <person name="Kuo A."/>
            <person name="Curtis B.A."/>
            <person name="Tanifuji G."/>
            <person name="Burki F."/>
            <person name="Gruber A."/>
            <person name="Irimia M."/>
            <person name="Maruyama S."/>
            <person name="Arias M.C."/>
            <person name="Ball S.G."/>
            <person name="Gile G.H."/>
            <person name="Hirakawa Y."/>
            <person name="Hopkins J.F."/>
            <person name="Rensing S.A."/>
            <person name="Schmutz J."/>
            <person name="Symeonidi A."/>
            <person name="Elias M."/>
            <person name="Eveleigh R.J."/>
            <person name="Herman E.K."/>
            <person name="Klute M.J."/>
            <person name="Nakayama T."/>
            <person name="Obornik M."/>
            <person name="Reyes-Prieto A."/>
            <person name="Armbrust E.V."/>
            <person name="Aves S.J."/>
            <person name="Beiko R.G."/>
            <person name="Coutinho P."/>
            <person name="Dacks J.B."/>
            <person name="Durnford D.G."/>
            <person name="Fast N.M."/>
            <person name="Green B.R."/>
            <person name="Grisdale C."/>
            <person name="Hempe F."/>
            <person name="Henrissat B."/>
            <person name="Hoppner M.P."/>
            <person name="Ishida K.-I."/>
            <person name="Kim E."/>
            <person name="Koreny L."/>
            <person name="Kroth P.G."/>
            <person name="Liu Y."/>
            <person name="Malik S.-B."/>
            <person name="Maier U.G."/>
            <person name="McRose D."/>
            <person name="Mock T."/>
            <person name="Neilson J.A."/>
            <person name="Onodera N.T."/>
            <person name="Poole A.M."/>
            <person name="Pritham E.J."/>
            <person name="Richards T.A."/>
            <person name="Rocap G."/>
            <person name="Roy S.W."/>
            <person name="Sarai C."/>
            <person name="Schaack S."/>
            <person name="Shirato S."/>
            <person name="Slamovits C.H."/>
            <person name="Spencer D.F."/>
            <person name="Suzuki S."/>
            <person name="Worden A.Z."/>
            <person name="Zauner S."/>
            <person name="Barry K."/>
            <person name="Bell C."/>
            <person name="Bharti A.K."/>
            <person name="Crow J.A."/>
            <person name="Grimwood J."/>
            <person name="Kramer R."/>
            <person name="Lindquist E."/>
            <person name="Lucas S."/>
            <person name="Salamov A."/>
            <person name="McFadden G.I."/>
            <person name="Lane C.E."/>
            <person name="Keeling P.J."/>
            <person name="Gray M.W."/>
            <person name="Grigoriev I.V."/>
            <person name="Archibald J.M."/>
        </authorList>
    </citation>
    <scope>NUCLEOTIDE SEQUENCE</scope>
    <source>
        <strain evidence="4">CCMP2712</strain>
    </source>
</reference>
<dbReference type="EMBL" id="JH992989">
    <property type="protein sequence ID" value="EKX47502.1"/>
    <property type="molecule type" value="Genomic_DNA"/>
</dbReference>
<reference evidence="2 4" key="1">
    <citation type="journal article" date="2012" name="Nature">
        <title>Algal genomes reveal evolutionary mosaicism and the fate of nucleomorphs.</title>
        <authorList>
            <consortium name="DOE Joint Genome Institute"/>
            <person name="Curtis B.A."/>
            <person name="Tanifuji G."/>
            <person name="Burki F."/>
            <person name="Gruber A."/>
            <person name="Irimia M."/>
            <person name="Maruyama S."/>
            <person name="Arias M.C."/>
            <person name="Ball S.G."/>
            <person name="Gile G.H."/>
            <person name="Hirakawa Y."/>
            <person name="Hopkins J.F."/>
            <person name="Kuo A."/>
            <person name="Rensing S.A."/>
            <person name="Schmutz J."/>
            <person name="Symeonidi A."/>
            <person name="Elias M."/>
            <person name="Eveleigh R.J."/>
            <person name="Herman E.K."/>
            <person name="Klute M.J."/>
            <person name="Nakayama T."/>
            <person name="Obornik M."/>
            <person name="Reyes-Prieto A."/>
            <person name="Armbrust E.V."/>
            <person name="Aves S.J."/>
            <person name="Beiko R.G."/>
            <person name="Coutinho P."/>
            <person name="Dacks J.B."/>
            <person name="Durnford D.G."/>
            <person name="Fast N.M."/>
            <person name="Green B.R."/>
            <person name="Grisdale C.J."/>
            <person name="Hempel F."/>
            <person name="Henrissat B."/>
            <person name="Hoppner M.P."/>
            <person name="Ishida K."/>
            <person name="Kim E."/>
            <person name="Koreny L."/>
            <person name="Kroth P.G."/>
            <person name="Liu Y."/>
            <person name="Malik S.B."/>
            <person name="Maier U.G."/>
            <person name="McRose D."/>
            <person name="Mock T."/>
            <person name="Neilson J.A."/>
            <person name="Onodera N.T."/>
            <person name="Poole A.M."/>
            <person name="Pritham E.J."/>
            <person name="Richards T.A."/>
            <person name="Rocap G."/>
            <person name="Roy S.W."/>
            <person name="Sarai C."/>
            <person name="Schaack S."/>
            <person name="Shirato S."/>
            <person name="Slamovits C.H."/>
            <person name="Spencer D.F."/>
            <person name="Suzuki S."/>
            <person name="Worden A.Z."/>
            <person name="Zauner S."/>
            <person name="Barry K."/>
            <person name="Bell C."/>
            <person name="Bharti A.K."/>
            <person name="Crow J.A."/>
            <person name="Grimwood J."/>
            <person name="Kramer R."/>
            <person name="Lindquist E."/>
            <person name="Lucas S."/>
            <person name="Salamov A."/>
            <person name="McFadden G.I."/>
            <person name="Lane C.E."/>
            <person name="Keeling P.J."/>
            <person name="Gray M.W."/>
            <person name="Grigoriev I.V."/>
            <person name="Archibald J.M."/>
        </authorList>
    </citation>
    <scope>NUCLEOTIDE SEQUENCE</scope>
    <source>
        <strain evidence="2 4">CCMP2712</strain>
    </source>
</reference>
<reference evidence="3" key="3">
    <citation type="submission" date="2015-06" db="UniProtKB">
        <authorList>
            <consortium name="EnsemblProtists"/>
        </authorList>
    </citation>
    <scope>IDENTIFICATION</scope>
</reference>
<keyword evidence="4" id="KW-1185">Reference proteome</keyword>
<evidence type="ECO:0000313" key="4">
    <source>
        <dbReference type="Proteomes" id="UP000011087"/>
    </source>
</evidence>
<dbReference type="GeneID" id="17304258"/>